<dbReference type="InterPro" id="IPR008602">
    <property type="entry name" value="Duffy-antigen-binding"/>
</dbReference>
<dbReference type="Proteomes" id="UP000019114">
    <property type="component" value="Unassembled WGS sequence"/>
</dbReference>
<dbReference type="GO" id="GO:0046789">
    <property type="term" value="F:host cell surface receptor binding"/>
    <property type="evidence" value="ECO:0007669"/>
    <property type="project" value="InterPro"/>
</dbReference>
<accession>W4IDT8</accession>
<dbReference type="OrthoDB" id="379071at2759"/>
<sequence>SLFSRWFIEWGENFCIRREQELKQLKEICEKGICNGTDETKKKECKMLCESYKQFLSNSKTQYENQKKEYEYLKPLIPEFKNKKAIEFLKEKCKPKCSCFDNKTEISVLKMFEHPPDDVKDECECKTSKEHDDKVNDLDKCPTEENNNICNKYRTPRRCGDVKYTNSLEHWYGRDMLIPRRRRKMCLRNIIGRNYYKRKDGKNKFKNDLLYAASSEASFLCNNYEDKKEALQAIKYTFADIGDIVKGKDMVDEIIFKDIKGKLEKVLDSSKNDPKNASDWWEQNKKHVWNAMLCGYKEAGGKIESNDCNIPSEENTDQFLRWLIEWGKQVCKEKKELKASVYKKCANKDRKSDKSCNYAAFSFNNWNKIVKHAYDGLNKKYENFKLSQSGSTLTQKDAAEYIKESCSECECSFEDIEETFTKNSDPNDEVLDVIINKSHIPPHLEDIFNRYNGPYLHCPDSTLCSPYKNIACIGRIHNDDGDWESTFVKDNKRTNIGVLLPPRRRHLCLRIELKNFVQLRKEINNFKDFIFSSAFAEAKRLKQVYNDNSKVVHAMKYSFADIGNIVKGDDMMESPTSTYMEELFNKKYIGTDRKTWWDLNKYHVWESMLCGYTKAVGNTQTNLNCRFPDIESVPEFLRWFQEWTENFCIQRKKLYDIMVANCKKAKCDENTGKVDSRECAKACRVYEDYVLIKKKEYDFQKKQYDFKFKIQYNSKEAHDYLKEKCKDGICGCLHEKFNSYTNWEKPYETLDDSELKNKCDCKKIVPPPPKPSSPEVLPSTPSDEPFNRDILEKTIPFGVA</sequence>
<gene>
    <name evidence="3" type="ORF">PFNF135_03791</name>
</gene>
<dbReference type="AlphaFoldDB" id="W4IDT8"/>
<dbReference type="Pfam" id="PF05424">
    <property type="entry name" value="Duffy_binding"/>
    <property type="match status" value="2"/>
</dbReference>
<organism evidence="3 4">
    <name type="scientific">Plasmodium falciparum NF135/5.C10</name>
    <dbReference type="NCBI Taxonomy" id="1036726"/>
    <lineage>
        <taxon>Eukaryota</taxon>
        <taxon>Sar</taxon>
        <taxon>Alveolata</taxon>
        <taxon>Apicomplexa</taxon>
        <taxon>Aconoidasida</taxon>
        <taxon>Haemosporida</taxon>
        <taxon>Plasmodiidae</taxon>
        <taxon>Plasmodium</taxon>
        <taxon>Plasmodium (Laverania)</taxon>
    </lineage>
</organism>
<dbReference type="SUPFAM" id="SSF140924">
    <property type="entry name" value="Duffy binding domain-like"/>
    <property type="match status" value="3"/>
</dbReference>
<dbReference type="FunFam" id="1.20.58.830:FF:000006">
    <property type="entry name" value="Erythrocyte membrane protein 1, PfEMP1"/>
    <property type="match status" value="1"/>
</dbReference>
<evidence type="ECO:0000313" key="4">
    <source>
        <dbReference type="Proteomes" id="UP000019114"/>
    </source>
</evidence>
<dbReference type="Gene3D" id="1.20.1310.20">
    <property type="entry name" value="Duffy-antigen binding domain"/>
    <property type="match status" value="2"/>
</dbReference>
<proteinExistence type="predicted"/>
<feature type="domain" description="Duffy-antigen binding" evidence="2">
    <location>
        <begin position="176"/>
        <end position="332"/>
    </location>
</feature>
<evidence type="ECO:0000259" key="2">
    <source>
        <dbReference type="Pfam" id="PF05424"/>
    </source>
</evidence>
<dbReference type="EMBL" id="KI926055">
    <property type="protein sequence ID" value="ETW41863.1"/>
    <property type="molecule type" value="Genomic_DNA"/>
</dbReference>
<name>W4IDT8_PLAFA</name>
<evidence type="ECO:0000256" key="1">
    <source>
        <dbReference type="SAM" id="MobiDB-lite"/>
    </source>
</evidence>
<protein>
    <recommendedName>
        <fullName evidence="2">Duffy-antigen binding domain-containing protein</fullName>
    </recommendedName>
</protein>
<dbReference type="Gene3D" id="1.20.58.830">
    <property type="match status" value="3"/>
</dbReference>
<dbReference type="GO" id="GO:0016020">
    <property type="term" value="C:membrane"/>
    <property type="evidence" value="ECO:0007669"/>
    <property type="project" value="InterPro"/>
</dbReference>
<feature type="non-terminal residue" evidence="3">
    <location>
        <position position="1"/>
    </location>
</feature>
<evidence type="ECO:0000313" key="3">
    <source>
        <dbReference type="EMBL" id="ETW41863.1"/>
    </source>
</evidence>
<feature type="region of interest" description="Disordered" evidence="1">
    <location>
        <begin position="764"/>
        <end position="789"/>
    </location>
</feature>
<feature type="domain" description="Duffy-antigen binding" evidence="2">
    <location>
        <begin position="497"/>
        <end position="638"/>
    </location>
</feature>
<reference evidence="3 4" key="2">
    <citation type="submission" date="2013-02" db="EMBL/GenBank/DDBJ databases">
        <title>The Genome Sequence of Plasmodium falciparum NF135/5.C10.</title>
        <authorList>
            <consortium name="The Broad Institute Genome Sequencing Platform"/>
            <consortium name="The Broad Institute Genome Sequencing Center for Infectious Disease"/>
            <person name="Neafsey D."/>
            <person name="Cheeseman I."/>
            <person name="Volkman S."/>
            <person name="Adams J."/>
            <person name="Walker B."/>
            <person name="Young S.K."/>
            <person name="Zeng Q."/>
            <person name="Gargeya S."/>
            <person name="Fitzgerald M."/>
            <person name="Haas B."/>
            <person name="Abouelleil A."/>
            <person name="Alvarado L."/>
            <person name="Arachchi H.M."/>
            <person name="Berlin A.M."/>
            <person name="Chapman S.B."/>
            <person name="Dewar J."/>
            <person name="Goldberg J."/>
            <person name="Griggs A."/>
            <person name="Gujja S."/>
            <person name="Hansen M."/>
            <person name="Howarth C."/>
            <person name="Imamovic A."/>
            <person name="Larimer J."/>
            <person name="McCowan C."/>
            <person name="Murphy C."/>
            <person name="Neiman D."/>
            <person name="Pearson M."/>
            <person name="Priest M."/>
            <person name="Roberts A."/>
            <person name="Saif S."/>
            <person name="Shea T."/>
            <person name="Sisk P."/>
            <person name="Sykes S."/>
            <person name="Wortman J."/>
            <person name="Nusbaum C."/>
            <person name="Birren B."/>
        </authorList>
    </citation>
    <scope>NUCLEOTIDE SEQUENCE [LARGE SCALE GENOMIC DNA]</scope>
    <source>
        <strain evidence="3 4">NF135/5.C10</strain>
    </source>
</reference>
<reference evidence="3 4" key="1">
    <citation type="submission" date="2013-02" db="EMBL/GenBank/DDBJ databases">
        <title>The Genome Annotation of Plasmodium falciparum NF135/5.C10.</title>
        <authorList>
            <consortium name="The Broad Institute Genome Sequencing Platform"/>
            <consortium name="The Broad Institute Genome Sequencing Center for Infectious Disease"/>
            <person name="Neafsey D."/>
            <person name="Hoffman S."/>
            <person name="Volkman S."/>
            <person name="Rosenthal P."/>
            <person name="Walker B."/>
            <person name="Young S.K."/>
            <person name="Zeng Q."/>
            <person name="Gargeya S."/>
            <person name="Fitzgerald M."/>
            <person name="Haas B."/>
            <person name="Abouelleil A."/>
            <person name="Allen A.W."/>
            <person name="Alvarado L."/>
            <person name="Arachchi H.M."/>
            <person name="Berlin A.M."/>
            <person name="Chapman S.B."/>
            <person name="Gainer-Dewar J."/>
            <person name="Goldberg J."/>
            <person name="Griggs A."/>
            <person name="Gujja S."/>
            <person name="Hansen M."/>
            <person name="Howarth C."/>
            <person name="Imamovic A."/>
            <person name="Ireland A."/>
            <person name="Larimer J."/>
            <person name="McCowan C."/>
            <person name="Murphy C."/>
            <person name="Pearson M."/>
            <person name="Poon T.W."/>
            <person name="Priest M."/>
            <person name="Roberts A."/>
            <person name="Saif S."/>
            <person name="Shea T."/>
            <person name="Sisk P."/>
            <person name="Sykes S."/>
            <person name="Wortman J."/>
            <person name="Nusbaum C."/>
            <person name="Birren B."/>
        </authorList>
    </citation>
    <scope>NUCLEOTIDE SEQUENCE [LARGE SCALE GENOMIC DNA]</scope>
    <source>
        <strain evidence="3 4">NF135/5.C10</strain>
    </source>
</reference>
<dbReference type="InterPro" id="IPR042202">
    <property type="entry name" value="Duffy-ag-bd_sf"/>
</dbReference>